<reference evidence="1" key="1">
    <citation type="submission" date="2023-07" db="EMBL/GenBank/DDBJ databases">
        <authorList>
            <consortium name="CYATHOMIX"/>
        </authorList>
    </citation>
    <scope>NUCLEOTIDE SEQUENCE</scope>
    <source>
        <strain evidence="1">N/A</strain>
    </source>
</reference>
<dbReference type="EMBL" id="CATQJL010000316">
    <property type="protein sequence ID" value="CAJ0604877.1"/>
    <property type="molecule type" value="Genomic_DNA"/>
</dbReference>
<proteinExistence type="predicted"/>
<organism evidence="1 2">
    <name type="scientific">Cylicocyclus nassatus</name>
    <name type="common">Nematode worm</name>
    <dbReference type="NCBI Taxonomy" id="53992"/>
    <lineage>
        <taxon>Eukaryota</taxon>
        <taxon>Metazoa</taxon>
        <taxon>Ecdysozoa</taxon>
        <taxon>Nematoda</taxon>
        <taxon>Chromadorea</taxon>
        <taxon>Rhabditida</taxon>
        <taxon>Rhabditina</taxon>
        <taxon>Rhabditomorpha</taxon>
        <taxon>Strongyloidea</taxon>
        <taxon>Strongylidae</taxon>
        <taxon>Cylicocyclus</taxon>
    </lineage>
</organism>
<name>A0AA36H6I8_CYLNA</name>
<dbReference type="Proteomes" id="UP001176961">
    <property type="component" value="Unassembled WGS sequence"/>
</dbReference>
<sequence length="102" mass="11456">MNLWNDLINCDMQSPCPSLQTSTIFLADVGGCVHEFQVQKSYPEAVFIIEPKVNSTFAILLYSDVYSDHDELVAGAWCFSRFQCFSALLDTSEFFSTNLAVL</sequence>
<comment type="caution">
    <text evidence="1">The sequence shown here is derived from an EMBL/GenBank/DDBJ whole genome shotgun (WGS) entry which is preliminary data.</text>
</comment>
<protein>
    <submittedName>
        <fullName evidence="1">Uncharacterized protein</fullName>
    </submittedName>
</protein>
<keyword evidence="2" id="KW-1185">Reference proteome</keyword>
<gene>
    <name evidence="1" type="ORF">CYNAS_LOCUS16860</name>
</gene>
<evidence type="ECO:0000313" key="1">
    <source>
        <dbReference type="EMBL" id="CAJ0604877.1"/>
    </source>
</evidence>
<evidence type="ECO:0000313" key="2">
    <source>
        <dbReference type="Proteomes" id="UP001176961"/>
    </source>
</evidence>
<accession>A0AA36H6I8</accession>
<dbReference type="AlphaFoldDB" id="A0AA36H6I8"/>